<feature type="repeat" description="TPR" evidence="3">
    <location>
        <begin position="109"/>
        <end position="142"/>
    </location>
</feature>
<feature type="region of interest" description="Disordered" evidence="4">
    <location>
        <begin position="511"/>
        <end position="530"/>
    </location>
</feature>
<dbReference type="OrthoDB" id="48057at2759"/>
<dbReference type="EMBL" id="CAADRA010007318">
    <property type="protein sequence ID" value="VFU00307.1"/>
    <property type="molecule type" value="Genomic_DNA"/>
</dbReference>
<dbReference type="SMART" id="SM00028">
    <property type="entry name" value="TPR"/>
    <property type="match status" value="3"/>
</dbReference>
<keyword evidence="2 3" id="KW-0802">TPR repeat</keyword>
<name>A0A485LN92_9STRA</name>
<evidence type="ECO:0000256" key="2">
    <source>
        <dbReference type="ARBA" id="ARBA00022803"/>
    </source>
</evidence>
<dbReference type="Pfam" id="PF13424">
    <property type="entry name" value="TPR_12"/>
    <property type="match status" value="1"/>
</dbReference>
<dbReference type="PROSITE" id="PS50003">
    <property type="entry name" value="PH_DOMAIN"/>
    <property type="match status" value="1"/>
</dbReference>
<accession>A0A485LN92</accession>
<reference evidence="6" key="2">
    <citation type="submission" date="2019-06" db="EMBL/GenBank/DDBJ databases">
        <title>Genomics analysis of Aphanomyces spp. identifies a new class of oomycete effector associated with host adaptation.</title>
        <authorList>
            <person name="Gaulin E."/>
        </authorList>
    </citation>
    <scope>NUCLEOTIDE SEQUENCE</scope>
    <source>
        <strain evidence="6">CBS 578.67</strain>
    </source>
</reference>
<organism evidence="7 8">
    <name type="scientific">Aphanomyces stellatus</name>
    <dbReference type="NCBI Taxonomy" id="120398"/>
    <lineage>
        <taxon>Eukaryota</taxon>
        <taxon>Sar</taxon>
        <taxon>Stramenopiles</taxon>
        <taxon>Oomycota</taxon>
        <taxon>Saprolegniomycetes</taxon>
        <taxon>Saprolegniales</taxon>
        <taxon>Verrucalvaceae</taxon>
        <taxon>Aphanomyces</taxon>
    </lineage>
</organism>
<dbReference type="SUPFAM" id="SSF48452">
    <property type="entry name" value="TPR-like"/>
    <property type="match status" value="1"/>
</dbReference>
<dbReference type="InterPro" id="IPR019734">
    <property type="entry name" value="TPR_rpt"/>
</dbReference>
<evidence type="ECO:0000256" key="4">
    <source>
        <dbReference type="SAM" id="MobiDB-lite"/>
    </source>
</evidence>
<dbReference type="CDD" id="cd00821">
    <property type="entry name" value="PH"/>
    <property type="match status" value="1"/>
</dbReference>
<dbReference type="Proteomes" id="UP000332933">
    <property type="component" value="Unassembled WGS sequence"/>
</dbReference>
<evidence type="ECO:0000259" key="5">
    <source>
        <dbReference type="PROSITE" id="PS50003"/>
    </source>
</evidence>
<dbReference type="InterPro" id="IPR011990">
    <property type="entry name" value="TPR-like_helical_dom_sf"/>
</dbReference>
<dbReference type="SUPFAM" id="SSF50729">
    <property type="entry name" value="PH domain-like"/>
    <property type="match status" value="1"/>
</dbReference>
<feature type="compositionally biased region" description="Low complexity" evidence="4">
    <location>
        <begin position="238"/>
        <end position="249"/>
    </location>
</feature>
<evidence type="ECO:0000256" key="1">
    <source>
        <dbReference type="ARBA" id="ARBA00022737"/>
    </source>
</evidence>
<keyword evidence="1" id="KW-0677">Repeat</keyword>
<evidence type="ECO:0000313" key="8">
    <source>
        <dbReference type="Proteomes" id="UP000332933"/>
    </source>
</evidence>
<dbReference type="PROSITE" id="PS50005">
    <property type="entry name" value="TPR"/>
    <property type="match status" value="1"/>
</dbReference>
<dbReference type="PANTHER" id="PTHR45641:SF19">
    <property type="entry name" value="NEPHROCYSTIN-3"/>
    <property type="match status" value="1"/>
</dbReference>
<dbReference type="Gene3D" id="1.25.40.10">
    <property type="entry name" value="Tetratricopeptide repeat domain"/>
    <property type="match status" value="1"/>
</dbReference>
<dbReference type="Pfam" id="PF00169">
    <property type="entry name" value="PH"/>
    <property type="match status" value="1"/>
</dbReference>
<dbReference type="PANTHER" id="PTHR45641">
    <property type="entry name" value="TETRATRICOPEPTIDE REPEAT PROTEIN (AFU_ORTHOLOGUE AFUA_6G03870)"/>
    <property type="match status" value="1"/>
</dbReference>
<evidence type="ECO:0000313" key="7">
    <source>
        <dbReference type="EMBL" id="VFU00307.1"/>
    </source>
</evidence>
<keyword evidence="8" id="KW-1185">Reference proteome</keyword>
<evidence type="ECO:0000256" key="3">
    <source>
        <dbReference type="PROSITE-ProRule" id="PRU00339"/>
    </source>
</evidence>
<proteinExistence type="predicted"/>
<sequence length="530" mass="59893">MGSEKFPRQSSFALEEDTVADMSLTRRTSSLLSMRSGTATNILTEVKMKTKKALLEAEKMHGEFDINVSDLLAQLSLYCMMGGEYDEALPLLHRKLVIHEKFGPEESVGDTLQQLGTAYRHYSNFNLAAKHLEKALERREKLAGKTKSHKVAETLNSLALLFHIQGNAAVADDFHSRSLQCYYDCTDMEDSQSEDIPWEVFKRVQLESGPSMAQNSMTLLKGNIRMAIQQAILHQDQDSGASTTSTSGHHANEAVPTAQRLHRSLSDGSIPLHTDEFDLKPETVVPAKNKRVLKKHMSTIENHVAEDDVIDHVPLPTPLQPDETVHEPITSFPQLVERIEVVKRRTASGFGVEHEVNRLASDIALIAAGDLRQVGLSMLSLVKETIKLSSQLDQKQLPMLEGYLEKKSSSLFRGWERRWFKVDTRTLVMTYFHSKEDQMRGFAPRGTFGLSRITHIVTHQHLRGNRYTFDIVVDLSTRANPHASRTFELRCESEADLKYWVDTIEKYRTHSRRASNPNLQPPGSPNKRVL</sequence>
<dbReference type="SMART" id="SM00233">
    <property type="entry name" value="PH"/>
    <property type="match status" value="1"/>
</dbReference>
<feature type="domain" description="PH" evidence="5">
    <location>
        <begin position="397"/>
        <end position="509"/>
    </location>
</feature>
<dbReference type="Gene3D" id="2.30.29.30">
    <property type="entry name" value="Pleckstrin-homology domain (PH domain)/Phosphotyrosine-binding domain (PTB)"/>
    <property type="match status" value="1"/>
</dbReference>
<dbReference type="InterPro" id="IPR011993">
    <property type="entry name" value="PH-like_dom_sf"/>
</dbReference>
<protein>
    <submittedName>
        <fullName evidence="7">Aste57867_23662 protein</fullName>
    </submittedName>
</protein>
<reference evidence="7 8" key="1">
    <citation type="submission" date="2019-03" db="EMBL/GenBank/DDBJ databases">
        <authorList>
            <person name="Gaulin E."/>
            <person name="Dumas B."/>
        </authorList>
    </citation>
    <scope>NUCLEOTIDE SEQUENCE [LARGE SCALE GENOMIC DNA]</scope>
    <source>
        <strain evidence="7">CBS 568.67</strain>
    </source>
</reference>
<dbReference type="InterPro" id="IPR001849">
    <property type="entry name" value="PH_domain"/>
</dbReference>
<feature type="region of interest" description="Disordered" evidence="4">
    <location>
        <begin position="236"/>
        <end position="255"/>
    </location>
</feature>
<dbReference type="EMBL" id="VJMH01007292">
    <property type="protein sequence ID" value="KAF0684349.1"/>
    <property type="molecule type" value="Genomic_DNA"/>
</dbReference>
<gene>
    <name evidence="7" type="primary">Aste57867_23662</name>
    <name evidence="6" type="ORF">As57867_023590</name>
    <name evidence="7" type="ORF">ASTE57867_23662</name>
</gene>
<evidence type="ECO:0000313" key="6">
    <source>
        <dbReference type="EMBL" id="KAF0684349.1"/>
    </source>
</evidence>
<dbReference type="AlphaFoldDB" id="A0A485LN92"/>